<sequence>MPKIDLYRKIDEKYCSKRNADIRAGIPSLEYKNELGEMIQLPIDEEAEEKIELNEIEKGWLPEEYDLDYVQEFQIGNPSALFGSSAITDSANQIGIAAHINSREAMFQETIPLKATIKDTPEGQVLTFRHHFPKDVLRGVIKLEFFFYLASVEKKHPFQADEIGMRLSDNIFETKLVIDGTGSTFPITESSIPGGPLWQLRKHWDDPVVDPFSPASVEVELNKSHPLFKQLSDSYGKKAGLGKALMNSIVAQAMAMIIYQTVLEMNNMEGDSWSFDIAEDGSILQIVGYWQDTFEVDIQDLSISSVFNSLQQGLEKLNRKG</sequence>
<protein>
    <submittedName>
        <fullName evidence="1">Uncharacterized protein</fullName>
    </submittedName>
</protein>
<reference evidence="1 2" key="1">
    <citation type="journal article" date="2015" name="Genome Announc.">
        <title>Expanding the biotechnology potential of lactobacilli through comparative genomics of 213 strains and associated genera.</title>
        <authorList>
            <person name="Sun Z."/>
            <person name="Harris H.M."/>
            <person name="McCann A."/>
            <person name="Guo C."/>
            <person name="Argimon S."/>
            <person name="Zhang W."/>
            <person name="Yang X."/>
            <person name="Jeffery I.B."/>
            <person name="Cooney J.C."/>
            <person name="Kagawa T.F."/>
            <person name="Liu W."/>
            <person name="Song Y."/>
            <person name="Salvetti E."/>
            <person name="Wrobel A."/>
            <person name="Rasinkangas P."/>
            <person name="Parkhill J."/>
            <person name="Rea M.C."/>
            <person name="O'Sullivan O."/>
            <person name="Ritari J."/>
            <person name="Douillard F.P."/>
            <person name="Paul Ross R."/>
            <person name="Yang R."/>
            <person name="Briner A.E."/>
            <person name="Felis G.E."/>
            <person name="de Vos W.M."/>
            <person name="Barrangou R."/>
            <person name="Klaenhammer T.R."/>
            <person name="Caufield P.W."/>
            <person name="Cui Y."/>
            <person name="Zhang H."/>
            <person name="O'Toole P.W."/>
        </authorList>
    </citation>
    <scope>NUCLEOTIDE SEQUENCE [LARGE SCALE GENOMIC DNA]</scope>
    <source>
        <strain evidence="1 2">DSM 13345</strain>
    </source>
</reference>
<dbReference type="AlphaFoldDB" id="A0A0R1NVQ8"/>
<dbReference type="PATRIC" id="fig|1423771.3.peg.834"/>
<evidence type="ECO:0000313" key="1">
    <source>
        <dbReference type="EMBL" id="KRL24286.1"/>
    </source>
</evidence>
<name>A0A0R1NVQ8_LIMMU</name>
<proteinExistence type="predicted"/>
<gene>
    <name evidence="1" type="ORF">FC47_GL000827</name>
</gene>
<dbReference type="EMBL" id="AZEQ01000019">
    <property type="protein sequence ID" value="KRL24286.1"/>
    <property type="molecule type" value="Genomic_DNA"/>
</dbReference>
<accession>A0A0R1NVQ8</accession>
<comment type="caution">
    <text evidence="1">The sequence shown here is derived from an EMBL/GenBank/DDBJ whole genome shotgun (WGS) entry which is preliminary data.</text>
</comment>
<evidence type="ECO:0000313" key="2">
    <source>
        <dbReference type="Proteomes" id="UP000050901"/>
    </source>
</evidence>
<organism evidence="1 2">
    <name type="scientific">Limosilactobacillus mucosae DSM 13345</name>
    <dbReference type="NCBI Taxonomy" id="1423771"/>
    <lineage>
        <taxon>Bacteria</taxon>
        <taxon>Bacillati</taxon>
        <taxon>Bacillota</taxon>
        <taxon>Bacilli</taxon>
        <taxon>Lactobacillales</taxon>
        <taxon>Lactobacillaceae</taxon>
        <taxon>Limosilactobacillus</taxon>
    </lineage>
</organism>
<dbReference type="Proteomes" id="UP000050901">
    <property type="component" value="Unassembled WGS sequence"/>
</dbReference>
<dbReference type="RefSeq" id="WP_056968608.1">
    <property type="nucleotide sequence ID" value="NZ_AZEQ01000019.1"/>
</dbReference>